<comment type="subcellular location">
    <subcellularLocation>
        <location evidence="1">Membrane</location>
        <topology evidence="1">Multi-pass membrane protein</topology>
    </subcellularLocation>
</comment>
<evidence type="ECO:0000313" key="8">
    <source>
        <dbReference type="EMBL" id="PPK69630.1"/>
    </source>
</evidence>
<evidence type="ECO:0000256" key="5">
    <source>
        <dbReference type="ARBA" id="ARBA00023136"/>
    </source>
</evidence>
<evidence type="ECO:0000259" key="7">
    <source>
        <dbReference type="Pfam" id="PF00892"/>
    </source>
</evidence>
<feature type="transmembrane region" description="Helical" evidence="6">
    <location>
        <begin position="245"/>
        <end position="265"/>
    </location>
</feature>
<keyword evidence="3 6" id="KW-0812">Transmembrane</keyword>
<evidence type="ECO:0000256" key="6">
    <source>
        <dbReference type="SAM" id="Phobius"/>
    </source>
</evidence>
<organism evidence="8 9">
    <name type="scientific">Actinokineospora auranticolor</name>
    <dbReference type="NCBI Taxonomy" id="155976"/>
    <lineage>
        <taxon>Bacteria</taxon>
        <taxon>Bacillati</taxon>
        <taxon>Actinomycetota</taxon>
        <taxon>Actinomycetes</taxon>
        <taxon>Pseudonocardiales</taxon>
        <taxon>Pseudonocardiaceae</taxon>
        <taxon>Actinokineospora</taxon>
    </lineage>
</organism>
<keyword evidence="9" id="KW-1185">Reference proteome</keyword>
<feature type="transmembrane region" description="Helical" evidence="6">
    <location>
        <begin position="209"/>
        <end position="233"/>
    </location>
</feature>
<feature type="transmembrane region" description="Helical" evidence="6">
    <location>
        <begin position="183"/>
        <end position="203"/>
    </location>
</feature>
<feature type="domain" description="EamA" evidence="7">
    <location>
        <begin position="152"/>
        <end position="287"/>
    </location>
</feature>
<feature type="domain" description="EamA" evidence="7">
    <location>
        <begin position="14"/>
        <end position="141"/>
    </location>
</feature>
<dbReference type="Pfam" id="PF00892">
    <property type="entry name" value="EamA"/>
    <property type="match status" value="2"/>
</dbReference>
<feature type="transmembrane region" description="Helical" evidence="6">
    <location>
        <begin position="68"/>
        <end position="89"/>
    </location>
</feature>
<feature type="transmembrane region" description="Helical" evidence="6">
    <location>
        <begin position="271"/>
        <end position="289"/>
    </location>
</feature>
<evidence type="ECO:0000256" key="4">
    <source>
        <dbReference type="ARBA" id="ARBA00022989"/>
    </source>
</evidence>
<accession>A0A2S6GWS6</accession>
<keyword evidence="5 6" id="KW-0472">Membrane</keyword>
<evidence type="ECO:0000313" key="9">
    <source>
        <dbReference type="Proteomes" id="UP000239203"/>
    </source>
</evidence>
<dbReference type="PANTHER" id="PTHR32322:SF9">
    <property type="entry name" value="AMINO-ACID METABOLITE EFFLUX PUMP-RELATED"/>
    <property type="match status" value="1"/>
</dbReference>
<gene>
    <name evidence="8" type="ORF">CLV40_103240</name>
</gene>
<feature type="transmembrane region" description="Helical" evidence="6">
    <location>
        <begin position="12"/>
        <end position="30"/>
    </location>
</feature>
<comment type="caution">
    <text evidence="8">The sequence shown here is derived from an EMBL/GenBank/DDBJ whole genome shotgun (WGS) entry which is preliminary data.</text>
</comment>
<dbReference type="PANTHER" id="PTHR32322">
    <property type="entry name" value="INNER MEMBRANE TRANSPORTER"/>
    <property type="match status" value="1"/>
</dbReference>
<feature type="transmembrane region" description="Helical" evidence="6">
    <location>
        <begin position="36"/>
        <end position="56"/>
    </location>
</feature>
<dbReference type="SUPFAM" id="SSF103481">
    <property type="entry name" value="Multidrug resistance efflux transporter EmrE"/>
    <property type="match status" value="2"/>
</dbReference>
<dbReference type="InterPro" id="IPR037185">
    <property type="entry name" value="EmrE-like"/>
</dbReference>
<dbReference type="GO" id="GO:0016020">
    <property type="term" value="C:membrane"/>
    <property type="evidence" value="ECO:0007669"/>
    <property type="project" value="UniProtKB-SubCell"/>
</dbReference>
<feature type="transmembrane region" description="Helical" evidence="6">
    <location>
        <begin position="127"/>
        <end position="145"/>
    </location>
</feature>
<feature type="transmembrane region" description="Helical" evidence="6">
    <location>
        <begin position="95"/>
        <end position="115"/>
    </location>
</feature>
<dbReference type="InterPro" id="IPR050638">
    <property type="entry name" value="AA-Vitamin_Transporters"/>
</dbReference>
<dbReference type="InterPro" id="IPR000620">
    <property type="entry name" value="EamA_dom"/>
</dbReference>
<name>A0A2S6GWS6_9PSEU</name>
<evidence type="ECO:0000256" key="3">
    <source>
        <dbReference type="ARBA" id="ARBA00022692"/>
    </source>
</evidence>
<keyword evidence="4 6" id="KW-1133">Transmembrane helix</keyword>
<protein>
    <submittedName>
        <fullName evidence="8">Drug/metabolite transporter (DMT)-like permease</fullName>
    </submittedName>
</protein>
<dbReference type="RefSeq" id="WP_374065121.1">
    <property type="nucleotide sequence ID" value="NZ_CP154825.1"/>
</dbReference>
<evidence type="ECO:0000256" key="1">
    <source>
        <dbReference type="ARBA" id="ARBA00004141"/>
    </source>
</evidence>
<dbReference type="Proteomes" id="UP000239203">
    <property type="component" value="Unassembled WGS sequence"/>
</dbReference>
<comment type="similarity">
    <text evidence="2">Belongs to the EamA transporter family.</text>
</comment>
<dbReference type="EMBL" id="PTIX01000003">
    <property type="protein sequence ID" value="PPK69630.1"/>
    <property type="molecule type" value="Genomic_DNA"/>
</dbReference>
<sequence>MISGNRGTLVRMGILALLWGSSFLWIKLALPGLSPVQITVARCALGAVVVVTLCYLGRNRLPRDRRTWGHLVVAALFGNAIPFALFAVGEQTVSSGVAGVLNATTPLWALLIGILIGTERGLKPVRLGGLLLGFAGTLLIFAPWAQAGLASWGSLTILAAAASYAVSYTYIGRTLAGRGTAPIALSAAQLITATGLSAVAVPVSGLQTVHLNATVLIAIGVLGVFGTGFAFAINYRLIADEGATNATTVGYLLPVVSVLLGAIFLDEGINARVIVGMVVVLIGVGMTRWQRRTPSPVVAEDPTGVLTKAA</sequence>
<proteinExistence type="inferred from homology"/>
<feature type="transmembrane region" description="Helical" evidence="6">
    <location>
        <begin position="151"/>
        <end position="171"/>
    </location>
</feature>
<evidence type="ECO:0000256" key="2">
    <source>
        <dbReference type="ARBA" id="ARBA00007362"/>
    </source>
</evidence>
<reference evidence="8 9" key="1">
    <citation type="submission" date="2018-02" db="EMBL/GenBank/DDBJ databases">
        <title>Genomic Encyclopedia of Archaeal and Bacterial Type Strains, Phase II (KMG-II): from individual species to whole genera.</title>
        <authorList>
            <person name="Goeker M."/>
        </authorList>
    </citation>
    <scope>NUCLEOTIDE SEQUENCE [LARGE SCALE GENOMIC DNA]</scope>
    <source>
        <strain evidence="8 9">YU 961-1</strain>
    </source>
</reference>
<dbReference type="AlphaFoldDB" id="A0A2S6GWS6"/>